<dbReference type="GO" id="GO:0005516">
    <property type="term" value="F:calmodulin binding"/>
    <property type="evidence" value="ECO:0007669"/>
    <property type="project" value="UniProtKB-KW"/>
</dbReference>
<organism evidence="6 7">
    <name type="scientific">Crotalaria pallida</name>
    <name type="common">Smooth rattlebox</name>
    <name type="synonym">Crotalaria striata</name>
    <dbReference type="NCBI Taxonomy" id="3830"/>
    <lineage>
        <taxon>Eukaryota</taxon>
        <taxon>Viridiplantae</taxon>
        <taxon>Streptophyta</taxon>
        <taxon>Embryophyta</taxon>
        <taxon>Tracheophyta</taxon>
        <taxon>Spermatophyta</taxon>
        <taxon>Magnoliopsida</taxon>
        <taxon>eudicotyledons</taxon>
        <taxon>Gunneridae</taxon>
        <taxon>Pentapetalae</taxon>
        <taxon>rosids</taxon>
        <taxon>fabids</taxon>
        <taxon>Fabales</taxon>
        <taxon>Fabaceae</taxon>
        <taxon>Papilionoideae</taxon>
        <taxon>50 kb inversion clade</taxon>
        <taxon>genistoids sensu lato</taxon>
        <taxon>core genistoids</taxon>
        <taxon>Crotalarieae</taxon>
        <taxon>Crotalaria</taxon>
    </lineage>
</organism>
<dbReference type="Pfam" id="PF13178">
    <property type="entry name" value="DUF4005"/>
    <property type="match status" value="1"/>
</dbReference>
<dbReference type="Pfam" id="PF00612">
    <property type="entry name" value="IQ"/>
    <property type="match status" value="1"/>
</dbReference>
<comment type="subunit">
    <text evidence="3">Binds to multiple calmodulin (CaM) in the presence of Ca(2+) and CaM-like proteins.</text>
</comment>
<comment type="similarity">
    <text evidence="2">Belongs to the IQD family.</text>
</comment>
<dbReference type="EMBL" id="JAYWIO010000004">
    <property type="protein sequence ID" value="KAK7267637.1"/>
    <property type="molecule type" value="Genomic_DNA"/>
</dbReference>
<proteinExistence type="inferred from homology"/>
<feature type="compositionally biased region" description="Polar residues" evidence="4">
    <location>
        <begin position="427"/>
        <end position="443"/>
    </location>
</feature>
<evidence type="ECO:0000256" key="2">
    <source>
        <dbReference type="ARBA" id="ARBA00024341"/>
    </source>
</evidence>
<evidence type="ECO:0000256" key="3">
    <source>
        <dbReference type="ARBA" id="ARBA00024378"/>
    </source>
</evidence>
<feature type="region of interest" description="Disordered" evidence="4">
    <location>
        <begin position="477"/>
        <end position="578"/>
    </location>
</feature>
<accession>A0AAN9I681</accession>
<feature type="domain" description="DUF4005" evidence="5">
    <location>
        <begin position="492"/>
        <end position="552"/>
    </location>
</feature>
<comment type="caution">
    <text evidence="6">The sequence shown here is derived from an EMBL/GenBank/DDBJ whole genome shotgun (WGS) entry which is preliminary data.</text>
</comment>
<evidence type="ECO:0000256" key="1">
    <source>
        <dbReference type="ARBA" id="ARBA00022860"/>
    </source>
</evidence>
<dbReference type="InterPro" id="IPR025064">
    <property type="entry name" value="DUF4005"/>
</dbReference>
<evidence type="ECO:0000259" key="5">
    <source>
        <dbReference type="Pfam" id="PF13178"/>
    </source>
</evidence>
<feature type="region of interest" description="Disordered" evidence="4">
    <location>
        <begin position="421"/>
        <end position="464"/>
    </location>
</feature>
<dbReference type="Proteomes" id="UP001372338">
    <property type="component" value="Unassembled WGS sequence"/>
</dbReference>
<dbReference type="PROSITE" id="PS50096">
    <property type="entry name" value="IQ"/>
    <property type="match status" value="1"/>
</dbReference>
<reference evidence="6 7" key="1">
    <citation type="submission" date="2024-01" db="EMBL/GenBank/DDBJ databases">
        <title>The genomes of 5 underutilized Papilionoideae crops provide insights into root nodulation and disease resistanc.</title>
        <authorList>
            <person name="Yuan L."/>
        </authorList>
    </citation>
    <scope>NUCLEOTIDE SEQUENCE [LARGE SCALE GENOMIC DNA]</scope>
    <source>
        <strain evidence="6">ZHUSHIDOU_FW_LH</strain>
        <tissue evidence="6">Leaf</tissue>
    </source>
</reference>
<evidence type="ECO:0000313" key="6">
    <source>
        <dbReference type="EMBL" id="KAK7267637.1"/>
    </source>
</evidence>
<protein>
    <recommendedName>
        <fullName evidence="5">DUF4005 domain-containing protein</fullName>
    </recommendedName>
</protein>
<keyword evidence="7" id="KW-1185">Reference proteome</keyword>
<gene>
    <name evidence="6" type="ORF">RIF29_20315</name>
</gene>
<dbReference type="PANTHER" id="PTHR32295">
    <property type="entry name" value="IQ-DOMAIN 5-RELATED"/>
    <property type="match status" value="1"/>
</dbReference>
<sequence length="578" mass="64344">MSTSLMSALGWGHILAEPAGLSLSLSLSPIILSLKGIVPCQDLIALPSSLHCNLHLLISFSSFFILFLLRRDHYLIIRTINIFEISHSHLGFIHFHFRVQSRNAKKMGRKGNWFSSVKKALSPESKERKDQNSSKSKKKWFGKQKLQTSEAYSETDKSPPLPAPEEIILTHVENERSIDHVVEVQTVLEAEEPVPAVQPAVVEVQADVVVQIAGKPKDEVAAMMIQTAFRGYLARRALRALRGLVRLKSLMEGPVVKRQATSTLRSMQTFAHLQTQIRSRRLRMLEESQALQKQLLQKHAKELESMRLGEEWDDSLQSKEQIEAKLLSKYEAATRRERALAYSYSHQQNGKNSSRFVNTMFMDPTNPSWGWSWLERWTAARPWESHSVMEKEKNDHSSVKSSSRGITSAEISKSFARFQLNSEKDSPTASQNPGSPSFQSHSNPPKPASEAVAKKVKKASPKDNWVMDDDIKSVVSVQSERSRRHSIAGSVVRDDESLASSPALPSYMVPTKSAKAKSRMQSTVGATENGTPEKGLTATAKKKLSFPASPARPRRHSGPPKVESSLTTEITVGNGVAG</sequence>
<dbReference type="InterPro" id="IPR000048">
    <property type="entry name" value="IQ_motif_EF-hand-BS"/>
</dbReference>
<keyword evidence="1" id="KW-0112">Calmodulin-binding</keyword>
<dbReference type="AlphaFoldDB" id="A0AAN9I681"/>
<dbReference type="PANTHER" id="PTHR32295:SF239">
    <property type="entry name" value="IQ CALMODULIN-BINDING MOTIF PROTEIN"/>
    <property type="match status" value="1"/>
</dbReference>
<evidence type="ECO:0000313" key="7">
    <source>
        <dbReference type="Proteomes" id="UP001372338"/>
    </source>
</evidence>
<feature type="compositionally biased region" description="Polar residues" evidence="4">
    <location>
        <begin position="519"/>
        <end position="530"/>
    </location>
</feature>
<name>A0AAN9I681_CROPI</name>
<feature type="region of interest" description="Disordered" evidence="4">
    <location>
        <begin position="118"/>
        <end position="163"/>
    </location>
</feature>
<dbReference type="SMART" id="SM00015">
    <property type="entry name" value="IQ"/>
    <property type="match status" value="1"/>
</dbReference>
<evidence type="ECO:0000256" key="4">
    <source>
        <dbReference type="SAM" id="MobiDB-lite"/>
    </source>
</evidence>